<dbReference type="InterPro" id="IPR006640">
    <property type="entry name" value="SprT-like_domain"/>
</dbReference>
<dbReference type="AlphaFoldDB" id="A0A194V2T0"/>
<proteinExistence type="predicted"/>
<gene>
    <name evidence="3" type="ORF">VP1G_05471</name>
</gene>
<dbReference type="EMBL" id="KN714709">
    <property type="protein sequence ID" value="KUI58156.1"/>
    <property type="molecule type" value="Genomic_DNA"/>
</dbReference>
<name>A0A194V2T0_CYTMA</name>
<dbReference type="Proteomes" id="UP000078576">
    <property type="component" value="Unassembled WGS sequence"/>
</dbReference>
<evidence type="ECO:0000259" key="2">
    <source>
        <dbReference type="Pfam" id="PF10263"/>
    </source>
</evidence>
<sequence>MAQRIGAGGAFAHFLDHTDDHGLHMHSTSRARRLPVIIHDDYYEYDSDETSSSHLRHHGWDSRHDRDSGIADANWSPKQHQFFVIREGTPSMGEGRRHQQHNQQQRADGLSPEPAPAACFMERTNSGRTILTESDFHPELFESDEFSPEEDKAAAARVKRHMANPRRDVKRHERILRSLIHPKDHKGADFPLDNAALESIFSAADEIFFQGRLSRRVHWEWSSSNQNHYSSRIIGTTALRQAAPPRGGYETLIVLSSPILTDTQYNRRLLISTFLHELVHSYLFICCGFKARHCGGHTDGFKEIAAMIDEWAGRGTLRLCDMEADLGHFREVERSPVVESHHPLYHQHGGVGDSLDRQCDDSSWSSGPRVVFHEQGGAGGGVSWSTGGGATPMSTLSIPMSSASTFVDNGRWGGYDSDEAVPRMLEMAAHTFAGSGVKGRF</sequence>
<evidence type="ECO:0000313" key="3">
    <source>
        <dbReference type="EMBL" id="KUI58156.1"/>
    </source>
</evidence>
<evidence type="ECO:0000256" key="1">
    <source>
        <dbReference type="SAM" id="MobiDB-lite"/>
    </source>
</evidence>
<organism evidence="3 4">
    <name type="scientific">Cytospora mali</name>
    <name type="common">Apple Valsa canker fungus</name>
    <name type="synonym">Valsa mali</name>
    <dbReference type="NCBI Taxonomy" id="578113"/>
    <lineage>
        <taxon>Eukaryota</taxon>
        <taxon>Fungi</taxon>
        <taxon>Dikarya</taxon>
        <taxon>Ascomycota</taxon>
        <taxon>Pezizomycotina</taxon>
        <taxon>Sordariomycetes</taxon>
        <taxon>Sordariomycetidae</taxon>
        <taxon>Diaporthales</taxon>
        <taxon>Cytosporaceae</taxon>
        <taxon>Cytospora</taxon>
    </lineage>
</organism>
<dbReference type="GO" id="GO:0006950">
    <property type="term" value="P:response to stress"/>
    <property type="evidence" value="ECO:0007669"/>
    <property type="project" value="UniProtKB-ARBA"/>
</dbReference>
<keyword evidence="4" id="KW-1185">Reference proteome</keyword>
<feature type="domain" description="SprT-like" evidence="2">
    <location>
        <begin position="197"/>
        <end position="312"/>
    </location>
</feature>
<dbReference type="STRING" id="694573.A0A194V2T0"/>
<evidence type="ECO:0000313" key="4">
    <source>
        <dbReference type="Proteomes" id="UP000078576"/>
    </source>
</evidence>
<dbReference type="Pfam" id="PF10263">
    <property type="entry name" value="SprT-like"/>
    <property type="match status" value="1"/>
</dbReference>
<reference evidence="4" key="1">
    <citation type="submission" date="2014-12" db="EMBL/GenBank/DDBJ databases">
        <title>Genome Sequence of Valsa Canker Pathogens Uncovers a Specific Adaption of Colonization on Woody Bark.</title>
        <authorList>
            <person name="Yin Z."/>
            <person name="Liu H."/>
            <person name="Gao X."/>
            <person name="Li Z."/>
            <person name="Song N."/>
            <person name="Ke X."/>
            <person name="Dai Q."/>
            <person name="Wu Y."/>
            <person name="Sun Y."/>
            <person name="Xu J.-R."/>
            <person name="Kang Z.K."/>
            <person name="Wang L."/>
            <person name="Huang L."/>
        </authorList>
    </citation>
    <scope>NUCLEOTIDE SEQUENCE [LARGE SCALE GENOMIC DNA]</scope>
    <source>
        <strain evidence="4">SXYL134</strain>
    </source>
</reference>
<dbReference type="OrthoDB" id="5236983at2759"/>
<protein>
    <recommendedName>
        <fullName evidence="2">SprT-like domain-containing protein</fullName>
    </recommendedName>
</protein>
<feature type="region of interest" description="Disordered" evidence="1">
    <location>
        <begin position="90"/>
        <end position="113"/>
    </location>
</feature>
<accession>A0A194V2T0</accession>